<reference evidence="1 2" key="1">
    <citation type="journal article" date="2015" name="Genome Announc.">
        <title>Expanding the biotechnology potential of lactobacilli through comparative genomics of 213 strains and associated genera.</title>
        <authorList>
            <person name="Sun Z."/>
            <person name="Harris H.M."/>
            <person name="McCann A."/>
            <person name="Guo C."/>
            <person name="Argimon S."/>
            <person name="Zhang W."/>
            <person name="Yang X."/>
            <person name="Jeffery I.B."/>
            <person name="Cooney J.C."/>
            <person name="Kagawa T.F."/>
            <person name="Liu W."/>
            <person name="Song Y."/>
            <person name="Salvetti E."/>
            <person name="Wrobel A."/>
            <person name="Rasinkangas P."/>
            <person name="Parkhill J."/>
            <person name="Rea M.C."/>
            <person name="O'Sullivan O."/>
            <person name="Ritari J."/>
            <person name="Douillard F.P."/>
            <person name="Paul Ross R."/>
            <person name="Yang R."/>
            <person name="Briner A.E."/>
            <person name="Felis G.E."/>
            <person name="de Vos W.M."/>
            <person name="Barrangou R."/>
            <person name="Klaenhammer T.R."/>
            <person name="Caufield P.W."/>
            <person name="Cui Y."/>
            <person name="Zhang H."/>
            <person name="O'Toole P.W."/>
        </authorList>
    </citation>
    <scope>NUCLEOTIDE SEQUENCE [LARGE SCALE GENOMIC DNA]</scope>
    <source>
        <strain evidence="1 2">DSM 19682</strain>
    </source>
</reference>
<dbReference type="AlphaFoldDB" id="A0A0R1K9B0"/>
<dbReference type="STRING" id="1423775.FD03_GL000221"/>
<accession>A0A0R1K9B0</accession>
<dbReference type="OrthoDB" id="2299109at2"/>
<gene>
    <name evidence="1" type="ORF">FD03_GL000221</name>
</gene>
<name>A0A0R1K9B0_9LACO</name>
<evidence type="ECO:0000313" key="1">
    <source>
        <dbReference type="EMBL" id="KRK80044.1"/>
    </source>
</evidence>
<comment type="caution">
    <text evidence="1">The sequence shown here is derived from an EMBL/GenBank/DDBJ whole genome shotgun (WGS) entry which is preliminary data.</text>
</comment>
<keyword evidence="2" id="KW-1185">Reference proteome</keyword>
<evidence type="ECO:0000313" key="2">
    <source>
        <dbReference type="Proteomes" id="UP000051248"/>
    </source>
</evidence>
<protein>
    <submittedName>
        <fullName evidence="1">Uncharacterized protein</fullName>
    </submittedName>
</protein>
<dbReference type="EMBL" id="AZDZ01000009">
    <property type="protein sequence ID" value="KRK80044.1"/>
    <property type="molecule type" value="Genomic_DNA"/>
</dbReference>
<proteinExistence type="predicted"/>
<dbReference type="RefSeq" id="WP_025024094.1">
    <property type="nucleotide sequence ID" value="NZ_AZDZ01000009.1"/>
</dbReference>
<organism evidence="1 2">
    <name type="scientific">Companilactobacillus nodensis DSM 19682 = JCM 14932 = NBRC 107160</name>
    <dbReference type="NCBI Taxonomy" id="1423775"/>
    <lineage>
        <taxon>Bacteria</taxon>
        <taxon>Bacillati</taxon>
        <taxon>Bacillota</taxon>
        <taxon>Bacilli</taxon>
        <taxon>Lactobacillales</taxon>
        <taxon>Lactobacillaceae</taxon>
        <taxon>Companilactobacillus</taxon>
    </lineage>
</organism>
<sequence>MAENVSMEQSIYQLLNDVNRNYFTSNRQLNKQSMLYQTIDEVQGKGWFNDLKLEEIENYALATATLKPATLTKAGINKLSELKKIYGKEEEK</sequence>
<dbReference type="PATRIC" id="fig|1423775.4.peg.225"/>
<dbReference type="Proteomes" id="UP000051248">
    <property type="component" value="Unassembled WGS sequence"/>
</dbReference>